<keyword evidence="4" id="KW-1185">Reference proteome</keyword>
<keyword evidence="2" id="KW-1133">Transmembrane helix</keyword>
<evidence type="ECO:0000313" key="3">
    <source>
        <dbReference type="EMBL" id="NZA25164.1"/>
    </source>
</evidence>
<keyword evidence="2" id="KW-0812">Transmembrane</keyword>
<dbReference type="GO" id="GO:0015628">
    <property type="term" value="P:protein secretion by the type II secretion system"/>
    <property type="evidence" value="ECO:0007669"/>
    <property type="project" value="InterPro"/>
</dbReference>
<keyword evidence="1" id="KW-0488">Methylation</keyword>
<dbReference type="Proteomes" id="UP000578091">
    <property type="component" value="Unassembled WGS sequence"/>
</dbReference>
<reference evidence="3 4" key="1">
    <citation type="submission" date="2020-07" db="EMBL/GenBank/DDBJ databases">
        <title>Luteimonas sp. SJ-92.</title>
        <authorList>
            <person name="Huang X.-X."/>
            <person name="Xu L."/>
            <person name="Sun J.-Q."/>
        </authorList>
    </citation>
    <scope>NUCLEOTIDE SEQUENCE [LARGE SCALE GENOMIC DNA]</scope>
    <source>
        <strain evidence="3 4">SJ-92</strain>
    </source>
</reference>
<keyword evidence="2" id="KW-0472">Membrane</keyword>
<dbReference type="GO" id="GO:0015627">
    <property type="term" value="C:type II protein secretion system complex"/>
    <property type="evidence" value="ECO:0007669"/>
    <property type="project" value="InterPro"/>
</dbReference>
<dbReference type="InterPro" id="IPR045584">
    <property type="entry name" value="Pilin-like"/>
</dbReference>
<proteinExistence type="predicted"/>
<evidence type="ECO:0000313" key="4">
    <source>
        <dbReference type="Proteomes" id="UP000578091"/>
    </source>
</evidence>
<feature type="transmembrane region" description="Helical" evidence="2">
    <location>
        <begin position="12"/>
        <end position="32"/>
    </location>
</feature>
<dbReference type="PANTHER" id="PTHR30093:SF47">
    <property type="entry name" value="TYPE IV PILUS NON-CORE MINOR PILIN PILE"/>
    <property type="match status" value="1"/>
</dbReference>
<dbReference type="SUPFAM" id="SSF54523">
    <property type="entry name" value="Pili subunits"/>
    <property type="match status" value="1"/>
</dbReference>
<dbReference type="NCBIfam" id="TIGR02532">
    <property type="entry name" value="IV_pilin_GFxxxE"/>
    <property type="match status" value="1"/>
</dbReference>
<evidence type="ECO:0000256" key="1">
    <source>
        <dbReference type="ARBA" id="ARBA00022481"/>
    </source>
</evidence>
<organism evidence="3 4">
    <name type="scientific">Luteimonas salinisoli</name>
    <dbReference type="NCBI Taxonomy" id="2752307"/>
    <lineage>
        <taxon>Bacteria</taxon>
        <taxon>Pseudomonadati</taxon>
        <taxon>Pseudomonadota</taxon>
        <taxon>Gammaproteobacteria</taxon>
        <taxon>Lysobacterales</taxon>
        <taxon>Lysobacteraceae</taxon>
        <taxon>Luteimonas</taxon>
    </lineage>
</organism>
<dbReference type="EMBL" id="JACCKA010000017">
    <property type="protein sequence ID" value="NZA25164.1"/>
    <property type="molecule type" value="Genomic_DNA"/>
</dbReference>
<dbReference type="InterPro" id="IPR000983">
    <property type="entry name" value="Bac_GSPG_pilin"/>
</dbReference>
<comment type="caution">
    <text evidence="3">The sequence shown here is derived from an EMBL/GenBank/DDBJ whole genome shotgun (WGS) entry which is preliminary data.</text>
</comment>
<name>A0A853J8V1_9GAMM</name>
<accession>A0A853J8V1</accession>
<dbReference type="AlphaFoldDB" id="A0A853J8V1"/>
<dbReference type="PROSITE" id="PS00409">
    <property type="entry name" value="PROKAR_NTER_METHYL"/>
    <property type="match status" value="1"/>
</dbReference>
<dbReference type="Gene3D" id="3.30.700.10">
    <property type="entry name" value="Glycoprotein, Type 4 Pilin"/>
    <property type="match status" value="1"/>
</dbReference>
<dbReference type="RefSeq" id="WP_180676970.1">
    <property type="nucleotide sequence ID" value="NZ_JACCKA010000017.1"/>
</dbReference>
<dbReference type="InterPro" id="IPR012902">
    <property type="entry name" value="N_methyl_site"/>
</dbReference>
<evidence type="ECO:0000256" key="2">
    <source>
        <dbReference type="SAM" id="Phobius"/>
    </source>
</evidence>
<sequence>MKSGIRRGFSLIELMVVMAIIGALVAIALPRYQASVENARVTALKANLHVLRESLDRHYDDKGRYPESLQELVEARYLKAIPVDPITESAQTWVAVGDSDGTLEGVVDVYSGAEGTTPDGVDYSGL</sequence>
<protein>
    <submittedName>
        <fullName evidence="3">Prepilin-type N-terminal cleavage/methylation domain-containing protein</fullName>
    </submittedName>
</protein>
<dbReference type="PANTHER" id="PTHR30093">
    <property type="entry name" value="GENERAL SECRETION PATHWAY PROTEIN G"/>
    <property type="match status" value="1"/>
</dbReference>
<dbReference type="Pfam" id="PF07963">
    <property type="entry name" value="N_methyl"/>
    <property type="match status" value="1"/>
</dbReference>
<dbReference type="PRINTS" id="PR00813">
    <property type="entry name" value="BCTERIALGSPG"/>
</dbReference>
<gene>
    <name evidence="3" type="ORF">H0E84_02105</name>
</gene>